<gene>
    <name evidence="5" type="ORF">LKD37_13810</name>
</gene>
<proteinExistence type="predicted"/>
<feature type="compositionally biased region" description="Acidic residues" evidence="1">
    <location>
        <begin position="56"/>
        <end position="68"/>
    </location>
</feature>
<keyword evidence="2" id="KW-1133">Transmembrane helix</keyword>
<dbReference type="Proteomes" id="UP001199319">
    <property type="component" value="Unassembled WGS sequence"/>
</dbReference>
<keyword evidence="3" id="KW-0732">Signal</keyword>
<protein>
    <submittedName>
        <fullName evidence="5">DUF4366 domain-containing protein</fullName>
    </submittedName>
</protein>
<evidence type="ECO:0000259" key="4">
    <source>
        <dbReference type="Pfam" id="PF14283"/>
    </source>
</evidence>
<evidence type="ECO:0000313" key="5">
    <source>
        <dbReference type="EMBL" id="MCC2130575.1"/>
    </source>
</evidence>
<evidence type="ECO:0000256" key="3">
    <source>
        <dbReference type="SAM" id="SignalP"/>
    </source>
</evidence>
<dbReference type="AlphaFoldDB" id="A0AAE3AID4"/>
<sequence length="554" mass="60697">MHLKKTKKTPRMFRMIALMLSLVLVFFTMTGMALAEEGTDVSDAAPDSTLEIVETELEVEPEPTEEPPAETPGAEETPEPTPEPEEPSIPPETTDAPALEPDYELDAEIPTGWHNAPVTITVRLIDKNNTGWVKIEAAFSNEDDAERFDVTEEWNEYGYWERTMPDNGTVYFFVTDPLGVEHELFLDVYCMDFEAPVIRAGINGTLLRVEASDALSGIAAVFVNDELYTTLENGELNVRIDNLTDNAYLYIDALDNAGNWTDYVVLANPFYEEELEPTPTPTPDTGDDEHDEHCPTDCDCRKNNTSGSSSGSSFGGSSGGASSVSGGSKNAGSSAQTPASSEAPAPTTEPITKEDGTGFTQNGNSVTRDLLYDKYSNKQFITVETRNGETFYLVIDYDKPLDEDGERYETYFLNLVDEADLLALVEGDKQTPVCSCTTKCEAGAVNTSCEVCKTNMTECTGKEKVVEKVPDTTSEPEIEPEPEKKSSGGAVALLLLLLLGGGFALYWFKFRKKKPDAKGPVDLDDYDYGEEDNGEEYETEPDEGESADAAQDEE</sequence>
<feature type="region of interest" description="Disordered" evidence="1">
    <location>
        <begin position="515"/>
        <end position="554"/>
    </location>
</feature>
<keyword evidence="6" id="KW-1185">Reference proteome</keyword>
<feature type="domain" description="Mobile element protein CD1107-like" evidence="4">
    <location>
        <begin position="358"/>
        <end position="515"/>
    </location>
</feature>
<evidence type="ECO:0000256" key="1">
    <source>
        <dbReference type="SAM" id="MobiDB-lite"/>
    </source>
</evidence>
<keyword evidence="2" id="KW-0472">Membrane</keyword>
<dbReference type="Pfam" id="PF14283">
    <property type="entry name" value="CD1107-like"/>
    <property type="match status" value="1"/>
</dbReference>
<keyword evidence="2" id="KW-0812">Transmembrane</keyword>
<feature type="compositionally biased region" description="Acidic residues" evidence="1">
    <location>
        <begin position="522"/>
        <end position="554"/>
    </location>
</feature>
<feature type="transmembrane region" description="Helical" evidence="2">
    <location>
        <begin position="488"/>
        <end position="508"/>
    </location>
</feature>
<evidence type="ECO:0000313" key="6">
    <source>
        <dbReference type="Proteomes" id="UP001199319"/>
    </source>
</evidence>
<dbReference type="EMBL" id="JAJEPW010000055">
    <property type="protein sequence ID" value="MCC2130575.1"/>
    <property type="molecule type" value="Genomic_DNA"/>
</dbReference>
<name>A0AAE3AID4_9FIRM</name>
<feature type="compositionally biased region" description="Low complexity" evidence="1">
    <location>
        <begin position="320"/>
        <end position="335"/>
    </location>
</feature>
<feature type="compositionally biased region" description="Basic and acidic residues" evidence="1">
    <location>
        <begin position="291"/>
        <end position="302"/>
    </location>
</feature>
<feature type="chain" id="PRO_5042298060" evidence="3">
    <location>
        <begin position="36"/>
        <end position="554"/>
    </location>
</feature>
<comment type="caution">
    <text evidence="5">The sequence shown here is derived from an EMBL/GenBank/DDBJ whole genome shotgun (WGS) entry which is preliminary data.</text>
</comment>
<feature type="compositionally biased region" description="Acidic residues" evidence="1">
    <location>
        <begin position="76"/>
        <end position="86"/>
    </location>
</feature>
<reference evidence="5" key="1">
    <citation type="submission" date="2021-10" db="EMBL/GenBank/DDBJ databases">
        <title>Anaerobic single-cell dispensing facilitates the cultivation of human gut bacteria.</title>
        <authorList>
            <person name="Afrizal A."/>
        </authorList>
    </citation>
    <scope>NUCLEOTIDE SEQUENCE</scope>
    <source>
        <strain evidence="5">CLA-AA-H272</strain>
    </source>
</reference>
<organism evidence="5 6">
    <name type="scientific">Brotocaccenecus cirricatena</name>
    <dbReference type="NCBI Taxonomy" id="3064195"/>
    <lineage>
        <taxon>Bacteria</taxon>
        <taxon>Bacillati</taxon>
        <taxon>Bacillota</taxon>
        <taxon>Clostridia</taxon>
        <taxon>Eubacteriales</taxon>
        <taxon>Oscillospiraceae</taxon>
        <taxon>Brotocaccenecus</taxon>
    </lineage>
</organism>
<dbReference type="InterPro" id="IPR025376">
    <property type="entry name" value="CD1107-like_dom"/>
</dbReference>
<evidence type="ECO:0000256" key="2">
    <source>
        <dbReference type="SAM" id="Phobius"/>
    </source>
</evidence>
<feature type="region of interest" description="Disordered" evidence="1">
    <location>
        <begin position="56"/>
        <end position="98"/>
    </location>
</feature>
<feature type="region of interest" description="Disordered" evidence="1">
    <location>
        <begin position="273"/>
        <end position="365"/>
    </location>
</feature>
<dbReference type="RefSeq" id="WP_302929731.1">
    <property type="nucleotide sequence ID" value="NZ_JAJEPW010000055.1"/>
</dbReference>
<accession>A0AAE3AID4</accession>
<feature type="signal peptide" evidence="3">
    <location>
        <begin position="1"/>
        <end position="35"/>
    </location>
</feature>